<proteinExistence type="inferred from homology"/>
<dbReference type="EMBL" id="KN846988">
    <property type="protein sequence ID" value="KIW92548.1"/>
    <property type="molecule type" value="Genomic_DNA"/>
</dbReference>
<comment type="similarity">
    <text evidence="1 2">Belongs to the nucleosome assembly protein (NAP) family.</text>
</comment>
<evidence type="ECO:0000256" key="2">
    <source>
        <dbReference type="RuleBase" id="RU003876"/>
    </source>
</evidence>
<dbReference type="SUPFAM" id="SSF143113">
    <property type="entry name" value="NAP-like"/>
    <property type="match status" value="1"/>
</dbReference>
<organism evidence="4 5">
    <name type="scientific">Cladophialophora bantiana (strain ATCC 10958 / CBS 173.52 / CDC B-1940 / NIH 8579)</name>
    <name type="common">Xylohypha bantiana</name>
    <dbReference type="NCBI Taxonomy" id="1442370"/>
    <lineage>
        <taxon>Eukaryota</taxon>
        <taxon>Fungi</taxon>
        <taxon>Dikarya</taxon>
        <taxon>Ascomycota</taxon>
        <taxon>Pezizomycotina</taxon>
        <taxon>Eurotiomycetes</taxon>
        <taxon>Chaetothyriomycetidae</taxon>
        <taxon>Chaetothyriales</taxon>
        <taxon>Herpotrichiellaceae</taxon>
        <taxon>Cladophialophora</taxon>
    </lineage>
</organism>
<evidence type="ECO:0000313" key="5">
    <source>
        <dbReference type="Proteomes" id="UP000053789"/>
    </source>
</evidence>
<dbReference type="HOGENOM" id="CLU_038163_0_0_1"/>
<evidence type="ECO:0000256" key="1">
    <source>
        <dbReference type="ARBA" id="ARBA00009947"/>
    </source>
</evidence>
<dbReference type="Proteomes" id="UP000053789">
    <property type="component" value="Unassembled WGS sequence"/>
</dbReference>
<dbReference type="OrthoDB" id="19419at2759"/>
<reference evidence="4" key="1">
    <citation type="submission" date="2015-01" db="EMBL/GenBank/DDBJ databases">
        <title>The Genome Sequence of Cladophialophora bantiana CBS 173.52.</title>
        <authorList>
            <consortium name="The Broad Institute Genomics Platform"/>
            <person name="Cuomo C."/>
            <person name="de Hoog S."/>
            <person name="Gorbushina A."/>
            <person name="Stielow B."/>
            <person name="Teixiera M."/>
            <person name="Abouelleil A."/>
            <person name="Chapman S.B."/>
            <person name="Priest M."/>
            <person name="Young S.K."/>
            <person name="Wortman J."/>
            <person name="Nusbaum C."/>
            <person name="Birren B."/>
        </authorList>
    </citation>
    <scope>NUCLEOTIDE SEQUENCE [LARGE SCALE GENOMIC DNA]</scope>
    <source>
        <strain evidence="4">CBS 173.52</strain>
    </source>
</reference>
<dbReference type="GO" id="GO:0005634">
    <property type="term" value="C:nucleus"/>
    <property type="evidence" value="ECO:0007669"/>
    <property type="project" value="InterPro"/>
</dbReference>
<dbReference type="VEuPathDB" id="FungiDB:Z519_06395"/>
<protein>
    <recommendedName>
        <fullName evidence="6">Nucleosome assembly protein</fullName>
    </recommendedName>
</protein>
<dbReference type="GeneID" id="27699323"/>
<evidence type="ECO:0000313" key="4">
    <source>
        <dbReference type="EMBL" id="KIW92548.1"/>
    </source>
</evidence>
<feature type="compositionally biased region" description="Acidic residues" evidence="3">
    <location>
        <begin position="333"/>
        <end position="350"/>
    </location>
</feature>
<keyword evidence="5" id="KW-1185">Reference proteome</keyword>
<feature type="region of interest" description="Disordered" evidence="3">
    <location>
        <begin position="328"/>
        <end position="369"/>
    </location>
</feature>
<dbReference type="Pfam" id="PF00956">
    <property type="entry name" value="NAP"/>
    <property type="match status" value="1"/>
</dbReference>
<dbReference type="PANTHER" id="PTHR11875">
    <property type="entry name" value="TESTIS-SPECIFIC Y-ENCODED PROTEIN"/>
    <property type="match status" value="1"/>
</dbReference>
<gene>
    <name evidence="4" type="ORF">Z519_06395</name>
</gene>
<dbReference type="InterPro" id="IPR037231">
    <property type="entry name" value="NAP-like_sf"/>
</dbReference>
<dbReference type="AlphaFoldDB" id="A0A0D2HH21"/>
<sequence>MTAFTSSPPSNFTWQNILKFVIAASCGVPSAIERSLDRANIQWYFSNSSLGFRKMAIPLDDLTAIFNELGDLEKEFAQVELDSLRRKQFSSQPLYSKRESLFRRIPDFWPTVFGSGPEEIRQSFSPDDLALIASIKSFSVDRYQIQSETEGEPRSLRFTFKFGPNEFIENTTLIKEFEHRADDDGPGSLVSKPVPIKWKGKKKDLTKGLLDAAVDVYNAEEALKLKNGDKVIDVVDREALWQYEKLREKIVQLDEDDDYQPSFFCWFGFRGAVDAGKSKKTNEDGEDEGDDDDIEGMLEVEIFPAGEELATTLAEDLWPDAMDYFMSAHSEETDFDDDEHEDEEDDDEAPELVLVQEDNARPRKKPRTG</sequence>
<evidence type="ECO:0000256" key="3">
    <source>
        <dbReference type="SAM" id="MobiDB-lite"/>
    </source>
</evidence>
<evidence type="ECO:0008006" key="6">
    <source>
        <dbReference type="Google" id="ProtNLM"/>
    </source>
</evidence>
<dbReference type="RefSeq" id="XP_016619217.1">
    <property type="nucleotide sequence ID" value="XM_016764135.1"/>
</dbReference>
<name>A0A0D2HH21_CLAB1</name>
<dbReference type="Gene3D" id="3.30.1120.90">
    <property type="entry name" value="Nucleosome assembly protein"/>
    <property type="match status" value="1"/>
</dbReference>
<dbReference type="InterPro" id="IPR002164">
    <property type="entry name" value="NAP_family"/>
</dbReference>
<dbReference type="GO" id="GO:0006334">
    <property type="term" value="P:nucleosome assembly"/>
    <property type="evidence" value="ECO:0007669"/>
    <property type="project" value="InterPro"/>
</dbReference>
<accession>A0A0D2HH21</accession>